<dbReference type="SUPFAM" id="SSF56935">
    <property type="entry name" value="Porins"/>
    <property type="match status" value="1"/>
</dbReference>
<keyword evidence="8 12" id="KW-0798">TonB box</keyword>
<keyword evidence="3 11" id="KW-1134">Transmembrane beta strand</keyword>
<dbReference type="GO" id="GO:0009279">
    <property type="term" value="C:cell outer membrane"/>
    <property type="evidence" value="ECO:0007669"/>
    <property type="project" value="UniProtKB-SubCell"/>
</dbReference>
<proteinExistence type="inferred from homology"/>
<dbReference type="Pfam" id="PF07715">
    <property type="entry name" value="Plug"/>
    <property type="match status" value="1"/>
</dbReference>
<feature type="domain" description="TonB-dependent receptor plug" evidence="15">
    <location>
        <begin position="57"/>
        <end position="163"/>
    </location>
</feature>
<keyword evidence="10 11" id="KW-0998">Cell outer membrane</keyword>
<sequence length="820" mass="90251">MRRNTLAAGIACALLACLAPCGAPAQDAAADQAAPKPPATQLGQITVTAQSRTQEMQDVPIAMDILTTQQVERVAATDLSRMNLFVPSLVVDADDATQPTYRLRGIETSDFGIGTDSAVGVYIDGVYQTRAGGALLAFNDIARVEVLKGPQGTLFGRNTAAGAISIVTNEPGDKLEGKARVRFGSYGRRYGDALLNLPMGKDMALRVSVLDNQSDGWIKDAANGRHYGKDDEYGARAVWRWDVTPDTRVLLAWNYDRVNQPSRLDVGLIPLSSTDLYQRPPFPAEPAHFYDPRHAPFFNDAGDGRERRRYQSGTLTVDHAFDWGSLASITAWTGYDMSHIEDGDGTDHVTSHLDTGVIGRGHTWYQEFKLSGNNDLADWVAGASLYTEHAAQTSLARVNTDTYDTLVLNTGAAQGLTPDGTLFGYFDSLLQSFGLPYRLLGDPWTETVSNKGRFNAYAAYGDVIWHLSDRLNLTTGLRYTIDKKYFDWYTPTRYAPELDATLDRMQAAGLFDLVPILTGGQLGGEQLRAILTQNQIFPTAVGQTIARSNRWTDLSPRVVLDYKFTPDVMGYASLAKGYKAGGYNGVAPNSQFAPEKVWNLETGVKSVFPEHDLLLNASLYYYRYDDRQTLQLTPTSGGLNVPQYRVSNTNQEAKGFELEAQWLPLENLQLDFNGTYIDSRYRDAVASSGIDVSGQPVDEPRVSFSLAAAYTWHGVANGDLTLSGQYGYRGHKRCNDDSTYEGHCALPGAPFDLTEAQQRTDLRLGWDARGGRWGAALFVNNLFDQRYVTDLGTVSQSVLGTPYAYVTPPRMWGMELHAKF</sequence>
<evidence type="ECO:0000256" key="13">
    <source>
        <dbReference type="SAM" id="SignalP"/>
    </source>
</evidence>
<evidence type="ECO:0000256" key="2">
    <source>
        <dbReference type="ARBA" id="ARBA00022448"/>
    </source>
</evidence>
<keyword evidence="16" id="KW-0675">Receptor</keyword>
<evidence type="ECO:0000256" key="10">
    <source>
        <dbReference type="ARBA" id="ARBA00023237"/>
    </source>
</evidence>
<dbReference type="AlphaFoldDB" id="A0A316HMP0"/>
<evidence type="ECO:0000256" key="3">
    <source>
        <dbReference type="ARBA" id="ARBA00022452"/>
    </source>
</evidence>
<feature type="signal peptide" evidence="13">
    <location>
        <begin position="1"/>
        <end position="25"/>
    </location>
</feature>
<evidence type="ECO:0000256" key="4">
    <source>
        <dbReference type="ARBA" id="ARBA00022496"/>
    </source>
</evidence>
<dbReference type="InterPro" id="IPR012910">
    <property type="entry name" value="Plug_dom"/>
</dbReference>
<dbReference type="Pfam" id="PF00593">
    <property type="entry name" value="TonB_dep_Rec_b-barrel"/>
    <property type="match status" value="1"/>
</dbReference>
<accession>A0A316HMP0</accession>
<dbReference type="Proteomes" id="UP000245812">
    <property type="component" value="Unassembled WGS sequence"/>
</dbReference>
<evidence type="ECO:0000259" key="14">
    <source>
        <dbReference type="Pfam" id="PF00593"/>
    </source>
</evidence>
<dbReference type="PANTHER" id="PTHR32552">
    <property type="entry name" value="FERRICHROME IRON RECEPTOR-RELATED"/>
    <property type="match status" value="1"/>
</dbReference>
<feature type="chain" id="PRO_5016360024" evidence="13">
    <location>
        <begin position="26"/>
        <end position="820"/>
    </location>
</feature>
<dbReference type="GO" id="GO:0006826">
    <property type="term" value="P:iron ion transport"/>
    <property type="evidence" value="ECO:0007669"/>
    <property type="project" value="UniProtKB-KW"/>
</dbReference>
<dbReference type="PANTHER" id="PTHR32552:SF81">
    <property type="entry name" value="TONB-DEPENDENT OUTER MEMBRANE RECEPTOR"/>
    <property type="match status" value="1"/>
</dbReference>
<evidence type="ECO:0000256" key="9">
    <source>
        <dbReference type="ARBA" id="ARBA00023136"/>
    </source>
</evidence>
<dbReference type="InterPro" id="IPR039426">
    <property type="entry name" value="TonB-dep_rcpt-like"/>
</dbReference>
<keyword evidence="6" id="KW-0408">Iron</keyword>
<keyword evidence="9 11" id="KW-0472">Membrane</keyword>
<keyword evidence="7" id="KW-0406">Ion transport</keyword>
<evidence type="ECO:0000256" key="11">
    <source>
        <dbReference type="PROSITE-ProRule" id="PRU01360"/>
    </source>
</evidence>
<comment type="similarity">
    <text evidence="11 12">Belongs to the TonB-dependent receptor family.</text>
</comment>
<dbReference type="EMBL" id="QGHC01000019">
    <property type="protein sequence ID" value="PWK81824.1"/>
    <property type="molecule type" value="Genomic_DNA"/>
</dbReference>
<comment type="subcellular location">
    <subcellularLocation>
        <location evidence="1 11">Cell outer membrane</location>
        <topology evidence="1 11">Multi-pass membrane protein</topology>
    </subcellularLocation>
</comment>
<evidence type="ECO:0000256" key="8">
    <source>
        <dbReference type="ARBA" id="ARBA00023077"/>
    </source>
</evidence>
<evidence type="ECO:0000256" key="6">
    <source>
        <dbReference type="ARBA" id="ARBA00023004"/>
    </source>
</evidence>
<keyword evidence="5 11" id="KW-0812">Transmembrane</keyword>
<dbReference type="RefSeq" id="WP_109724765.1">
    <property type="nucleotide sequence ID" value="NZ_MSZV01000071.1"/>
</dbReference>
<dbReference type="OrthoDB" id="127311at2"/>
<comment type="caution">
    <text evidence="16">The sequence shown here is derived from an EMBL/GenBank/DDBJ whole genome shotgun (WGS) entry which is preliminary data.</text>
</comment>
<keyword evidence="13" id="KW-0732">Signal</keyword>
<dbReference type="InterPro" id="IPR036942">
    <property type="entry name" value="Beta-barrel_TonB_sf"/>
</dbReference>
<evidence type="ECO:0000256" key="1">
    <source>
        <dbReference type="ARBA" id="ARBA00004571"/>
    </source>
</evidence>
<dbReference type="InterPro" id="IPR000531">
    <property type="entry name" value="Beta-barrel_TonB"/>
</dbReference>
<evidence type="ECO:0000256" key="12">
    <source>
        <dbReference type="RuleBase" id="RU003357"/>
    </source>
</evidence>
<keyword evidence="17" id="KW-1185">Reference proteome</keyword>
<dbReference type="PROSITE" id="PS51257">
    <property type="entry name" value="PROKAR_LIPOPROTEIN"/>
    <property type="match status" value="1"/>
</dbReference>
<dbReference type="PROSITE" id="PS52016">
    <property type="entry name" value="TONB_DEPENDENT_REC_3"/>
    <property type="match status" value="1"/>
</dbReference>
<feature type="domain" description="TonB-dependent receptor-like beta-barrel" evidence="14">
    <location>
        <begin position="241"/>
        <end position="782"/>
    </location>
</feature>
<name>A0A316HMP0_9GAMM</name>
<reference evidence="16 17" key="1">
    <citation type="submission" date="2018-05" db="EMBL/GenBank/DDBJ databases">
        <title>Genomic Encyclopedia of Type Strains, Phase IV (KMG-IV): sequencing the most valuable type-strain genomes for metagenomic binning, comparative biology and taxonomic classification.</title>
        <authorList>
            <person name="Goeker M."/>
        </authorList>
    </citation>
    <scope>NUCLEOTIDE SEQUENCE [LARGE SCALE GENOMIC DNA]</scope>
    <source>
        <strain evidence="16 17">DSM 14263</strain>
    </source>
</reference>
<evidence type="ECO:0000313" key="16">
    <source>
        <dbReference type="EMBL" id="PWK81824.1"/>
    </source>
</evidence>
<evidence type="ECO:0000256" key="5">
    <source>
        <dbReference type="ARBA" id="ARBA00022692"/>
    </source>
</evidence>
<evidence type="ECO:0000313" key="17">
    <source>
        <dbReference type="Proteomes" id="UP000245812"/>
    </source>
</evidence>
<organism evidence="16 17">
    <name type="scientific">Fulvimonas soli</name>
    <dbReference type="NCBI Taxonomy" id="155197"/>
    <lineage>
        <taxon>Bacteria</taxon>
        <taxon>Pseudomonadati</taxon>
        <taxon>Pseudomonadota</taxon>
        <taxon>Gammaproteobacteria</taxon>
        <taxon>Lysobacterales</taxon>
        <taxon>Rhodanobacteraceae</taxon>
        <taxon>Fulvimonas</taxon>
    </lineage>
</organism>
<evidence type="ECO:0000259" key="15">
    <source>
        <dbReference type="Pfam" id="PF07715"/>
    </source>
</evidence>
<protein>
    <submittedName>
        <fullName evidence="16">Iron complex outermembrane receptor protein</fullName>
    </submittedName>
</protein>
<gene>
    <name evidence="16" type="ORF">C7456_1195</name>
</gene>
<keyword evidence="4" id="KW-0410">Iron transport</keyword>
<dbReference type="Gene3D" id="2.40.170.20">
    <property type="entry name" value="TonB-dependent receptor, beta-barrel domain"/>
    <property type="match status" value="1"/>
</dbReference>
<evidence type="ECO:0000256" key="7">
    <source>
        <dbReference type="ARBA" id="ARBA00023065"/>
    </source>
</evidence>
<keyword evidence="2 11" id="KW-0813">Transport</keyword>